<dbReference type="AlphaFoldDB" id="A0AA39A0K7"/>
<dbReference type="PANTHER" id="PTHR34355:SF1">
    <property type="entry name" value="JOSEPHIN-LIKE PROTEIN"/>
    <property type="match status" value="1"/>
</dbReference>
<evidence type="ECO:0008006" key="4">
    <source>
        <dbReference type="Google" id="ProtNLM"/>
    </source>
</evidence>
<dbReference type="Proteomes" id="UP001168098">
    <property type="component" value="Unassembled WGS sequence"/>
</dbReference>
<dbReference type="EMBL" id="JARBHA010000006">
    <property type="protein sequence ID" value="KAJ9698627.1"/>
    <property type="molecule type" value="Genomic_DNA"/>
</dbReference>
<evidence type="ECO:0000256" key="1">
    <source>
        <dbReference type="SAM" id="MobiDB-lite"/>
    </source>
</evidence>
<comment type="caution">
    <text evidence="2">The sequence shown here is derived from an EMBL/GenBank/DDBJ whole genome shotgun (WGS) entry which is preliminary data.</text>
</comment>
<protein>
    <recommendedName>
        <fullName evidence="4">Josephin-like protein</fullName>
    </recommendedName>
</protein>
<evidence type="ECO:0000313" key="3">
    <source>
        <dbReference type="Proteomes" id="UP001168098"/>
    </source>
</evidence>
<evidence type="ECO:0000313" key="2">
    <source>
        <dbReference type="EMBL" id="KAJ9698627.1"/>
    </source>
</evidence>
<keyword evidence="3" id="KW-1185">Reference proteome</keyword>
<dbReference type="PANTHER" id="PTHR34355">
    <property type="entry name" value="JOSEPHIN-LIKE PROTEIN"/>
    <property type="match status" value="1"/>
</dbReference>
<gene>
    <name evidence="2" type="ORF">PVL29_007610</name>
</gene>
<feature type="region of interest" description="Disordered" evidence="1">
    <location>
        <begin position="97"/>
        <end position="120"/>
    </location>
</feature>
<reference evidence="2 3" key="1">
    <citation type="journal article" date="2023" name="BMC Biotechnol.">
        <title>Vitis rotundifolia cv Carlos genome sequencing.</title>
        <authorList>
            <person name="Huff M."/>
            <person name="Hulse-Kemp A."/>
            <person name="Scheffler B."/>
            <person name="Youngblood R."/>
            <person name="Simpson S."/>
            <person name="Babiker E."/>
            <person name="Staton M."/>
        </authorList>
    </citation>
    <scope>NUCLEOTIDE SEQUENCE [LARGE SCALE GENOMIC DNA]</scope>
    <source>
        <tissue evidence="2">Leaf</tissue>
    </source>
</reference>
<sequence length="150" mass="16423">MSALIGKQVSYRPVVSDHTIITYQRRLFGERGEKPKGPASKRGSALDCKKAAEEAKGASGNNRLRLFKTPVLSPMGLLKRLGDKIATAFRFVFTKKKKKKRLSARTASSGKSKKFIAPDDSHRSEAIADCIEFINSSALNRSNSVSANSH</sequence>
<organism evidence="2 3">
    <name type="scientific">Vitis rotundifolia</name>
    <name type="common">Muscadine grape</name>
    <dbReference type="NCBI Taxonomy" id="103349"/>
    <lineage>
        <taxon>Eukaryota</taxon>
        <taxon>Viridiplantae</taxon>
        <taxon>Streptophyta</taxon>
        <taxon>Embryophyta</taxon>
        <taxon>Tracheophyta</taxon>
        <taxon>Spermatophyta</taxon>
        <taxon>Magnoliopsida</taxon>
        <taxon>eudicotyledons</taxon>
        <taxon>Gunneridae</taxon>
        <taxon>Pentapetalae</taxon>
        <taxon>rosids</taxon>
        <taxon>Vitales</taxon>
        <taxon>Vitaceae</taxon>
        <taxon>Viteae</taxon>
        <taxon>Vitis</taxon>
    </lineage>
</organism>
<proteinExistence type="predicted"/>
<name>A0AA39A0K7_VITRO</name>
<feature type="region of interest" description="Disordered" evidence="1">
    <location>
        <begin position="31"/>
        <end position="57"/>
    </location>
</feature>
<accession>A0AA39A0K7</accession>
<feature type="compositionally biased region" description="Basic and acidic residues" evidence="1">
    <location>
        <begin position="47"/>
        <end position="56"/>
    </location>
</feature>